<gene>
    <name evidence="4" type="ORF">FHS82_002351</name>
</gene>
<feature type="transmembrane region" description="Helical" evidence="1">
    <location>
        <begin position="318"/>
        <end position="337"/>
    </location>
</feature>
<reference evidence="4 5" key="1">
    <citation type="submission" date="2020-03" db="EMBL/GenBank/DDBJ databases">
        <title>Genomic Encyclopedia of Type Strains, Phase IV (KMG-IV): sequencing the most valuable type-strain genomes for metagenomic binning, comparative biology and taxonomic classification.</title>
        <authorList>
            <person name="Goeker M."/>
        </authorList>
    </citation>
    <scope>NUCLEOTIDE SEQUENCE [LARGE SCALE GENOMIC DNA]</scope>
    <source>
        <strain evidence="4 5">DSM 103870</strain>
    </source>
</reference>
<feature type="transmembrane region" description="Helical" evidence="1">
    <location>
        <begin position="349"/>
        <end position="371"/>
    </location>
</feature>
<sequence>MNTESLLFQLGLALAIGLLVGTERHWRERGEAPGARTAGIRTFGITGLLGGLAGAVAQAASPAPSLSAAILAGAVFLAFSAVLGLFKWRELQEEHDFSVTSVVAGQATFLLGCFAVLGDPATAGGAAIALTVVLASRETLHAFVARLTWPELRSAIFLLAMAFIVLPLLPNRTIDPFNTVNPAEIWVFAIALAGVSFVGYAAVRLFGTSRGPLIAGIAGGLVSSTAVALTSARDSVSGTAPVQTVAAGALAASAVSVARGIVLVMLFAPAMLSTLLPALAGIAVVLVCAAIVCAVRSVPDANGALPVDGEAPGPENPFEIGSVLKLAAVIAFATVAARVAAAAFGDRGTIVVSVIMGLVDIDSVILSITRLTDATLSAGTRELAILAAITTNIIAKMVYSVALGSRRYGLLIAAVSVASLVAGALVAAFTLV</sequence>
<feature type="transmembrane region" description="Helical" evidence="1">
    <location>
        <begin position="410"/>
        <end position="431"/>
    </location>
</feature>
<keyword evidence="1" id="KW-1133">Transmembrane helix</keyword>
<dbReference type="Proteomes" id="UP001429580">
    <property type="component" value="Unassembled WGS sequence"/>
</dbReference>
<keyword evidence="1" id="KW-0472">Membrane</keyword>
<feature type="domain" description="DUF4010" evidence="3">
    <location>
        <begin position="190"/>
        <end position="404"/>
    </location>
</feature>
<feature type="domain" description="MgtC/SapB/SrpB/YhiD N-terminal" evidence="2">
    <location>
        <begin position="10"/>
        <end position="142"/>
    </location>
</feature>
<evidence type="ECO:0000313" key="4">
    <source>
        <dbReference type="EMBL" id="NIJ58503.1"/>
    </source>
</evidence>
<dbReference type="Pfam" id="PF02308">
    <property type="entry name" value="MgtC"/>
    <property type="match status" value="1"/>
</dbReference>
<protein>
    <submittedName>
        <fullName evidence="4">Uncharacterized membrane protein (DUF4010 family)</fullName>
    </submittedName>
</protein>
<feature type="transmembrane region" description="Helical" evidence="1">
    <location>
        <begin position="98"/>
        <end position="117"/>
    </location>
</feature>
<keyword evidence="1" id="KW-0812">Transmembrane</keyword>
<dbReference type="PANTHER" id="PTHR39084:SF1">
    <property type="entry name" value="DUF4010 DOMAIN-CONTAINING PROTEIN"/>
    <property type="match status" value="1"/>
</dbReference>
<dbReference type="InterPro" id="IPR025105">
    <property type="entry name" value="DUF4010"/>
</dbReference>
<feature type="transmembrane region" description="Helical" evidence="1">
    <location>
        <begin position="275"/>
        <end position="298"/>
    </location>
</feature>
<accession>A0ABX0UZW1</accession>
<proteinExistence type="predicted"/>
<evidence type="ECO:0000256" key="1">
    <source>
        <dbReference type="SAM" id="Phobius"/>
    </source>
</evidence>
<dbReference type="EMBL" id="JAASQI010000005">
    <property type="protein sequence ID" value="NIJ58503.1"/>
    <property type="molecule type" value="Genomic_DNA"/>
</dbReference>
<feature type="transmembrane region" description="Helical" evidence="1">
    <location>
        <begin position="152"/>
        <end position="170"/>
    </location>
</feature>
<organism evidence="4 5">
    <name type="scientific">Pseudochelatococcus lubricantis</name>
    <dbReference type="NCBI Taxonomy" id="1538102"/>
    <lineage>
        <taxon>Bacteria</taxon>
        <taxon>Pseudomonadati</taxon>
        <taxon>Pseudomonadota</taxon>
        <taxon>Alphaproteobacteria</taxon>
        <taxon>Hyphomicrobiales</taxon>
        <taxon>Chelatococcaceae</taxon>
        <taxon>Pseudochelatococcus</taxon>
    </lineage>
</organism>
<feature type="transmembrane region" description="Helical" evidence="1">
    <location>
        <begin position="383"/>
        <end position="403"/>
    </location>
</feature>
<keyword evidence="5" id="KW-1185">Reference proteome</keyword>
<evidence type="ECO:0000313" key="5">
    <source>
        <dbReference type="Proteomes" id="UP001429580"/>
    </source>
</evidence>
<evidence type="ECO:0000259" key="2">
    <source>
        <dbReference type="Pfam" id="PF02308"/>
    </source>
</evidence>
<name>A0ABX0UZW1_9HYPH</name>
<feature type="transmembrane region" description="Helical" evidence="1">
    <location>
        <begin position="6"/>
        <end position="26"/>
    </location>
</feature>
<dbReference type="RefSeq" id="WP_166952883.1">
    <property type="nucleotide sequence ID" value="NZ_JAASQI010000005.1"/>
</dbReference>
<feature type="transmembrane region" description="Helical" evidence="1">
    <location>
        <begin position="185"/>
        <end position="206"/>
    </location>
</feature>
<feature type="transmembrane region" description="Helical" evidence="1">
    <location>
        <begin position="38"/>
        <end position="60"/>
    </location>
</feature>
<feature type="transmembrane region" description="Helical" evidence="1">
    <location>
        <begin position="213"/>
        <end position="232"/>
    </location>
</feature>
<feature type="transmembrane region" description="Helical" evidence="1">
    <location>
        <begin position="66"/>
        <end position="86"/>
    </location>
</feature>
<feature type="transmembrane region" description="Helical" evidence="1">
    <location>
        <begin position="244"/>
        <end position="268"/>
    </location>
</feature>
<dbReference type="PANTHER" id="PTHR39084">
    <property type="entry name" value="MEMBRANE PROTEIN-RELATED"/>
    <property type="match status" value="1"/>
</dbReference>
<feature type="transmembrane region" description="Helical" evidence="1">
    <location>
        <begin position="123"/>
        <end position="140"/>
    </location>
</feature>
<evidence type="ECO:0000259" key="3">
    <source>
        <dbReference type="Pfam" id="PF13194"/>
    </source>
</evidence>
<dbReference type="Pfam" id="PF13194">
    <property type="entry name" value="DUF4010"/>
    <property type="match status" value="1"/>
</dbReference>
<comment type="caution">
    <text evidence="4">The sequence shown here is derived from an EMBL/GenBank/DDBJ whole genome shotgun (WGS) entry which is preliminary data.</text>
</comment>
<dbReference type="InterPro" id="IPR049177">
    <property type="entry name" value="MgtC_SapB_SrpB_YhiD_N"/>
</dbReference>